<sequence length="342" mass="38630">MMEKTLVRILLSCVLVLILPCEIIANDGYLGVSVGGLTFQHTDDIAMKDEDLYLSLDTVRVRYVFENVSSSDVTAAIGFPMPDLVVIPDYDDLNRHTFFGDEATDPFFFRTWVNGEEISTRATTVTARILTPLFPSESNEKQELVDVTSRIQDFGFPLSLDSYVVGRRMEALSEEELEQLVALDLVRLSSMSIPGSDPPRPTPYPNWFLTFQFSWEQEFPAGRETVIEHQYRPMTGGSKLWVNEPTKSEFCIDDESQAEINRIMEERSGLHMESVPYILETANSWAGPIGRFRLTIDRGRPDVFAFACLDIPVVEVGATTIRAEAEAFVPTQRLEVLFIVPH</sequence>
<dbReference type="Proteomes" id="UP000739538">
    <property type="component" value="Unassembled WGS sequence"/>
</dbReference>
<evidence type="ECO:0000313" key="3">
    <source>
        <dbReference type="Proteomes" id="UP000739538"/>
    </source>
</evidence>
<proteinExistence type="predicted"/>
<organism evidence="2 3">
    <name type="scientific">Eiseniibacteriota bacterium</name>
    <dbReference type="NCBI Taxonomy" id="2212470"/>
    <lineage>
        <taxon>Bacteria</taxon>
        <taxon>Candidatus Eiseniibacteriota</taxon>
    </lineage>
</organism>
<dbReference type="AlphaFoldDB" id="A0A956NLD5"/>
<evidence type="ECO:0000313" key="2">
    <source>
        <dbReference type="EMBL" id="MCA9759300.1"/>
    </source>
</evidence>
<accession>A0A956NLD5</accession>
<dbReference type="Gene3D" id="2.60.40.3680">
    <property type="match status" value="1"/>
</dbReference>
<dbReference type="EMBL" id="JAGQHS010000306">
    <property type="protein sequence ID" value="MCA9759300.1"/>
    <property type="molecule type" value="Genomic_DNA"/>
</dbReference>
<name>A0A956NLD5_UNCEI</name>
<comment type="caution">
    <text evidence="2">The sequence shown here is derived from an EMBL/GenBank/DDBJ whole genome shotgun (WGS) entry which is preliminary data.</text>
</comment>
<evidence type="ECO:0000259" key="1">
    <source>
        <dbReference type="Pfam" id="PF14415"/>
    </source>
</evidence>
<reference evidence="2" key="1">
    <citation type="submission" date="2020-04" db="EMBL/GenBank/DDBJ databases">
        <authorList>
            <person name="Zhang T."/>
        </authorList>
    </citation>
    <scope>NUCLEOTIDE SEQUENCE</scope>
    <source>
        <strain evidence="2">HKST-UBA02</strain>
    </source>
</reference>
<dbReference type="InterPro" id="IPR025538">
    <property type="entry name" value="DUF4424"/>
</dbReference>
<dbReference type="Pfam" id="PF14415">
    <property type="entry name" value="DUF4424"/>
    <property type="match status" value="1"/>
</dbReference>
<protein>
    <submittedName>
        <fullName evidence="2">DUF4424 family protein</fullName>
    </submittedName>
</protein>
<reference evidence="2" key="2">
    <citation type="journal article" date="2021" name="Microbiome">
        <title>Successional dynamics and alternative stable states in a saline activated sludge microbial community over 9 years.</title>
        <authorList>
            <person name="Wang Y."/>
            <person name="Ye J."/>
            <person name="Ju F."/>
            <person name="Liu L."/>
            <person name="Boyd J.A."/>
            <person name="Deng Y."/>
            <person name="Parks D.H."/>
            <person name="Jiang X."/>
            <person name="Yin X."/>
            <person name="Woodcroft B.J."/>
            <person name="Tyson G.W."/>
            <person name="Hugenholtz P."/>
            <person name="Polz M.F."/>
            <person name="Zhang T."/>
        </authorList>
    </citation>
    <scope>NUCLEOTIDE SEQUENCE</scope>
    <source>
        <strain evidence="2">HKST-UBA02</strain>
    </source>
</reference>
<gene>
    <name evidence="2" type="ORF">KDA27_26140</name>
</gene>
<feature type="domain" description="DUF4424" evidence="1">
    <location>
        <begin position="25"/>
        <end position="337"/>
    </location>
</feature>